<sequence>MKYQTGGSLVDRLFRFLFKYRAIPHSTPGVSQAELLMDRQLKSRLDLFHPSVTQSVKNQQMRLRKAHWIELRTFYRNYVGTQTSNCENWPSLFFKCKVSSMASFDDIKSSYGRALPGPQPMMLLQSPHNRKQHRASSVTTCCSHSSQINRVRKLTIRFQS</sequence>
<keyword evidence="2" id="KW-1185">Reference proteome</keyword>
<gene>
    <name evidence="1" type="ORF">PoB_005550000</name>
</gene>
<accession>A0AAV4CC44</accession>
<organism evidence="1 2">
    <name type="scientific">Plakobranchus ocellatus</name>
    <dbReference type="NCBI Taxonomy" id="259542"/>
    <lineage>
        <taxon>Eukaryota</taxon>
        <taxon>Metazoa</taxon>
        <taxon>Spiralia</taxon>
        <taxon>Lophotrochozoa</taxon>
        <taxon>Mollusca</taxon>
        <taxon>Gastropoda</taxon>
        <taxon>Heterobranchia</taxon>
        <taxon>Euthyneura</taxon>
        <taxon>Panpulmonata</taxon>
        <taxon>Sacoglossa</taxon>
        <taxon>Placobranchoidea</taxon>
        <taxon>Plakobranchidae</taxon>
        <taxon>Plakobranchus</taxon>
    </lineage>
</organism>
<proteinExistence type="predicted"/>
<dbReference type="Proteomes" id="UP000735302">
    <property type="component" value="Unassembled WGS sequence"/>
</dbReference>
<comment type="caution">
    <text evidence="1">The sequence shown here is derived from an EMBL/GenBank/DDBJ whole genome shotgun (WGS) entry which is preliminary data.</text>
</comment>
<evidence type="ECO:0000313" key="2">
    <source>
        <dbReference type="Proteomes" id="UP000735302"/>
    </source>
</evidence>
<evidence type="ECO:0000313" key="1">
    <source>
        <dbReference type="EMBL" id="GFO28995.1"/>
    </source>
</evidence>
<name>A0AAV4CC44_9GAST</name>
<reference evidence="1 2" key="1">
    <citation type="journal article" date="2021" name="Elife">
        <title>Chloroplast acquisition without the gene transfer in kleptoplastic sea slugs, Plakobranchus ocellatus.</title>
        <authorList>
            <person name="Maeda T."/>
            <person name="Takahashi S."/>
            <person name="Yoshida T."/>
            <person name="Shimamura S."/>
            <person name="Takaki Y."/>
            <person name="Nagai Y."/>
            <person name="Toyoda A."/>
            <person name="Suzuki Y."/>
            <person name="Arimoto A."/>
            <person name="Ishii H."/>
            <person name="Satoh N."/>
            <person name="Nishiyama T."/>
            <person name="Hasebe M."/>
            <person name="Maruyama T."/>
            <person name="Minagawa J."/>
            <person name="Obokata J."/>
            <person name="Shigenobu S."/>
        </authorList>
    </citation>
    <scope>NUCLEOTIDE SEQUENCE [LARGE SCALE GENOMIC DNA]</scope>
</reference>
<protein>
    <submittedName>
        <fullName evidence="1">Retrotransposon-like protein 1</fullName>
    </submittedName>
</protein>
<dbReference type="AlphaFoldDB" id="A0AAV4CC44"/>
<dbReference type="EMBL" id="BLXT01006100">
    <property type="protein sequence ID" value="GFO28995.1"/>
    <property type="molecule type" value="Genomic_DNA"/>
</dbReference>